<name>A0A7K1Y1S9_9SPHI</name>
<evidence type="ECO:0000313" key="3">
    <source>
        <dbReference type="EMBL" id="MXV17210.1"/>
    </source>
</evidence>
<dbReference type="InterPro" id="IPR011933">
    <property type="entry name" value="Double_TM_dom"/>
</dbReference>
<keyword evidence="1" id="KW-0472">Membrane</keyword>
<dbReference type="Proteomes" id="UP000451233">
    <property type="component" value="Unassembled WGS sequence"/>
</dbReference>
<gene>
    <name evidence="3" type="ORF">GS398_18065</name>
</gene>
<evidence type="ECO:0000313" key="4">
    <source>
        <dbReference type="Proteomes" id="UP000451233"/>
    </source>
</evidence>
<proteinExistence type="predicted"/>
<accession>A0A7K1Y1S9</accession>
<sequence>MLQLLNPIWLFSLLTLAVPVVIHLWNIKQGKTLKIGSIALLGESSRQNAKSLQLSDLLLLILRCLLLAGLALLLCQPVWRDEKPVASRGWVLIEQAGARETYHHFKKSIDSLVNAGHELHYFGPGFRKAKLDEINADTLPASADSARLSYWALLHLLESKLPPRKPVTLFTVNQARRISGKRPSVSFPVTWRTYIPADSTVTWLQDAFLTSSDSVIVTLGKSTPAANTFKNYTIRPTGDHPLFGYSIINGQPLIILKGKNARVADSILVDTAATHIEIDSHRYPQDGPYVRAAIEAIKSYTGRKIIYSRANNKTDWVFFLSDIPNENHRSNKTNVLLYSGGDGSPAGTTTGSLNSEVITAAHHEKIALLKRTPANDPGNKDEVIWKDGAGDPLLVKTNTENTTYYQFYSHFNPAWNDLVWSSSFPMILMDLMFKNKPVPHEIDHRALPDEQYLPVNSKTAASGGKINAGDATPLTNYIWLFLFLLFAIERMITYKQQTETSYAGK</sequence>
<dbReference type="Pfam" id="PF07584">
    <property type="entry name" value="BatA"/>
    <property type="match status" value="1"/>
</dbReference>
<keyword evidence="1" id="KW-1133">Transmembrane helix</keyword>
<dbReference type="PANTHER" id="PTHR37464:SF1">
    <property type="entry name" value="BLL2463 PROTEIN"/>
    <property type="match status" value="1"/>
</dbReference>
<dbReference type="NCBIfam" id="TIGR02226">
    <property type="entry name" value="two_anch"/>
    <property type="match status" value="1"/>
</dbReference>
<comment type="caution">
    <text evidence="3">The sequence shown here is derived from an EMBL/GenBank/DDBJ whole genome shotgun (WGS) entry which is preliminary data.</text>
</comment>
<organism evidence="3 4">
    <name type="scientific">Hufsiella ginkgonis</name>
    <dbReference type="NCBI Taxonomy" id="2695274"/>
    <lineage>
        <taxon>Bacteria</taxon>
        <taxon>Pseudomonadati</taxon>
        <taxon>Bacteroidota</taxon>
        <taxon>Sphingobacteriia</taxon>
        <taxon>Sphingobacteriales</taxon>
        <taxon>Sphingobacteriaceae</taxon>
        <taxon>Hufsiella</taxon>
    </lineage>
</organism>
<dbReference type="PANTHER" id="PTHR37464">
    <property type="entry name" value="BLL2463 PROTEIN"/>
    <property type="match status" value="1"/>
</dbReference>
<keyword evidence="1" id="KW-0812">Transmembrane</keyword>
<dbReference type="RefSeq" id="WP_160908207.1">
    <property type="nucleotide sequence ID" value="NZ_WVHS01000004.1"/>
</dbReference>
<evidence type="ECO:0000256" key="1">
    <source>
        <dbReference type="SAM" id="Phobius"/>
    </source>
</evidence>
<feature type="transmembrane region" description="Helical" evidence="1">
    <location>
        <begin position="57"/>
        <end position="79"/>
    </location>
</feature>
<keyword evidence="4" id="KW-1185">Reference proteome</keyword>
<dbReference type="EMBL" id="WVHS01000004">
    <property type="protein sequence ID" value="MXV17210.1"/>
    <property type="molecule type" value="Genomic_DNA"/>
</dbReference>
<feature type="transmembrane region" description="Helical" evidence="1">
    <location>
        <begin position="6"/>
        <end position="25"/>
    </location>
</feature>
<protein>
    <recommendedName>
        <fullName evidence="2">Aerotolerance regulator N-terminal domain-containing protein</fullName>
    </recommendedName>
</protein>
<reference evidence="3 4" key="1">
    <citation type="submission" date="2019-11" db="EMBL/GenBank/DDBJ databases">
        <title>Pedobacter sp. HMF7056 Genome sequencing and assembly.</title>
        <authorList>
            <person name="Kang H."/>
            <person name="Kim H."/>
            <person name="Joh K."/>
        </authorList>
    </citation>
    <scope>NUCLEOTIDE SEQUENCE [LARGE SCALE GENOMIC DNA]</scope>
    <source>
        <strain evidence="3 4">HMF7056</strain>
    </source>
</reference>
<dbReference type="AlphaFoldDB" id="A0A7K1Y1S9"/>
<dbReference type="InterPro" id="IPR024163">
    <property type="entry name" value="Aerotolerance_reg_N"/>
</dbReference>
<evidence type="ECO:0000259" key="2">
    <source>
        <dbReference type="Pfam" id="PF07584"/>
    </source>
</evidence>
<feature type="domain" description="Aerotolerance regulator N-terminal" evidence="2">
    <location>
        <begin position="1"/>
        <end position="77"/>
    </location>
</feature>